<feature type="domain" description="DOD-type homing endonuclease" evidence="1">
    <location>
        <begin position="113"/>
        <end position="174"/>
    </location>
</feature>
<organism evidence="2 3">
    <name type="scientific">Candidatus Iainarchaeum sp</name>
    <dbReference type="NCBI Taxonomy" id="3101447"/>
    <lineage>
        <taxon>Archaea</taxon>
        <taxon>Candidatus Iainarchaeota</taxon>
        <taxon>Candidatus Iainarchaeia</taxon>
        <taxon>Candidatus Iainarchaeales</taxon>
        <taxon>Candidatus Iainarchaeaceae</taxon>
        <taxon>Candidatus Iainarchaeum</taxon>
    </lineage>
</organism>
<dbReference type="InterPro" id="IPR027434">
    <property type="entry name" value="Homing_endonucl"/>
</dbReference>
<reference evidence="2" key="2">
    <citation type="submission" date="2021-05" db="EMBL/GenBank/DDBJ databases">
        <title>Protein family content uncovers lineage relationships and bacterial pathway maintenance mechanisms in DPANN archaea.</title>
        <authorList>
            <person name="Castelle C.J."/>
            <person name="Meheust R."/>
            <person name="Jaffe A.L."/>
            <person name="Seitz K."/>
            <person name="Gong X."/>
            <person name="Baker B.J."/>
            <person name="Banfield J.F."/>
        </authorList>
    </citation>
    <scope>NUCLEOTIDE SEQUENCE</scope>
    <source>
        <strain evidence="2">RIFCSPLOWO2_01_FULL_AR10_48_17</strain>
    </source>
</reference>
<dbReference type="AlphaFoldDB" id="A0A8T4L9T8"/>
<evidence type="ECO:0000313" key="2">
    <source>
        <dbReference type="EMBL" id="MBS3061480.1"/>
    </source>
</evidence>
<dbReference type="Gene3D" id="3.10.28.10">
    <property type="entry name" value="Homing endonucleases"/>
    <property type="match status" value="1"/>
</dbReference>
<dbReference type="Proteomes" id="UP000675968">
    <property type="component" value="Unassembled WGS sequence"/>
</dbReference>
<dbReference type="EMBL" id="JAGVWC010000009">
    <property type="protein sequence ID" value="MBS3061480.1"/>
    <property type="molecule type" value="Genomic_DNA"/>
</dbReference>
<evidence type="ECO:0000259" key="1">
    <source>
        <dbReference type="PROSITE" id="PS50819"/>
    </source>
</evidence>
<dbReference type="Pfam" id="PF14528">
    <property type="entry name" value="LAGLIDADG_3"/>
    <property type="match status" value="1"/>
</dbReference>
<dbReference type="InterPro" id="IPR004860">
    <property type="entry name" value="LAGLIDADG_dom"/>
</dbReference>
<sequence length="232" mass="26849">MNLSRTDIEKGLSVPEFMTHELAEEMGIHTGDGYLSIKKSIWGTKYIYEIASSKKERDYIDNILVPLYKKIYNLNLHIRNGHSCLGCYATSKGLCEFKRSIGFPIGRKDNIQISGMLFGSPYIFDFLRGLFDTDGYLRFVNRNKKARPYPRLDITSKSKKLIYKVGEVLKVNGFTFSITRQLQNHYLTNTPCETWRIFLYGAKNFSRWERLIGFSNPKNIQKITEWKATGGI</sequence>
<dbReference type="InterPro" id="IPR004042">
    <property type="entry name" value="Intein_endonuc_central"/>
</dbReference>
<dbReference type="PROSITE" id="PS50819">
    <property type="entry name" value="INTEIN_ENDONUCLEASE"/>
    <property type="match status" value="1"/>
</dbReference>
<reference evidence="2" key="1">
    <citation type="submission" date="2021-03" db="EMBL/GenBank/DDBJ databases">
        <authorList>
            <person name="Jaffe A."/>
        </authorList>
    </citation>
    <scope>NUCLEOTIDE SEQUENCE</scope>
    <source>
        <strain evidence="2">RIFCSPLOWO2_01_FULL_AR10_48_17</strain>
    </source>
</reference>
<gene>
    <name evidence="2" type="ORF">J4215_02775</name>
</gene>
<comment type="caution">
    <text evidence="2">The sequence shown here is derived from an EMBL/GenBank/DDBJ whole genome shotgun (WGS) entry which is preliminary data.</text>
</comment>
<name>A0A8T4L9T8_9ARCH</name>
<protein>
    <recommendedName>
        <fullName evidence="1">DOD-type homing endonuclease domain-containing protein</fullName>
    </recommendedName>
</protein>
<evidence type="ECO:0000313" key="3">
    <source>
        <dbReference type="Proteomes" id="UP000675968"/>
    </source>
</evidence>
<dbReference type="GO" id="GO:0004519">
    <property type="term" value="F:endonuclease activity"/>
    <property type="evidence" value="ECO:0007669"/>
    <property type="project" value="InterPro"/>
</dbReference>
<accession>A0A8T4L9T8</accession>
<dbReference type="SUPFAM" id="SSF55608">
    <property type="entry name" value="Homing endonucleases"/>
    <property type="match status" value="1"/>
</dbReference>
<proteinExistence type="predicted"/>